<evidence type="ECO:0000256" key="4">
    <source>
        <dbReference type="RuleBase" id="RU000356"/>
    </source>
</evidence>
<protein>
    <submittedName>
        <fullName evidence="7">(pine wood nematode) hypothetical protein</fullName>
    </submittedName>
</protein>
<dbReference type="GO" id="GO:0005344">
    <property type="term" value="F:oxygen carrier activity"/>
    <property type="evidence" value="ECO:0007669"/>
    <property type="project" value="UniProtKB-KW"/>
</dbReference>
<dbReference type="PANTHER" id="PTHR46458">
    <property type="entry name" value="BLR2807 PROTEIN"/>
    <property type="match status" value="1"/>
</dbReference>
<dbReference type="CDD" id="cd01040">
    <property type="entry name" value="Mb-like"/>
    <property type="match status" value="1"/>
</dbReference>
<keyword evidence="1 4" id="KW-0349">Heme</keyword>
<feature type="domain" description="Globin" evidence="6">
    <location>
        <begin position="95"/>
        <end position="257"/>
    </location>
</feature>
<keyword evidence="3" id="KW-0408">Iron</keyword>
<dbReference type="Proteomes" id="UP000582659">
    <property type="component" value="Unassembled WGS sequence"/>
</dbReference>
<feature type="compositionally biased region" description="Basic and acidic residues" evidence="5">
    <location>
        <begin position="1"/>
        <end position="17"/>
    </location>
</feature>
<gene>
    <name evidence="7" type="ORF">BXYJ_LOCUS10842</name>
</gene>
<name>A0A7I8XN39_BURXY</name>
<evidence type="ECO:0000259" key="6">
    <source>
        <dbReference type="PROSITE" id="PS01033"/>
    </source>
</evidence>
<evidence type="ECO:0000313" key="8">
    <source>
        <dbReference type="Proteomes" id="UP000659654"/>
    </source>
</evidence>
<keyword evidence="4" id="KW-0561">Oxygen transport</keyword>
<dbReference type="InterPro" id="IPR044399">
    <property type="entry name" value="Mb-like_M"/>
</dbReference>
<dbReference type="AlphaFoldDB" id="A0A7I8XN39"/>
<dbReference type="GO" id="GO:0019825">
    <property type="term" value="F:oxygen binding"/>
    <property type="evidence" value="ECO:0007669"/>
    <property type="project" value="InterPro"/>
</dbReference>
<dbReference type="SUPFAM" id="SSF46458">
    <property type="entry name" value="Globin-like"/>
    <property type="match status" value="1"/>
</dbReference>
<proteinExistence type="inferred from homology"/>
<keyword evidence="4" id="KW-0813">Transport</keyword>
<evidence type="ECO:0000313" key="7">
    <source>
        <dbReference type="EMBL" id="CAD5230148.1"/>
    </source>
</evidence>
<dbReference type="OrthoDB" id="436496at2759"/>
<dbReference type="EMBL" id="CAJFCV020000005">
    <property type="protein sequence ID" value="CAG9121050.1"/>
    <property type="molecule type" value="Genomic_DNA"/>
</dbReference>
<dbReference type="Pfam" id="PF00042">
    <property type="entry name" value="Globin"/>
    <property type="match status" value="1"/>
</dbReference>
<dbReference type="PROSITE" id="PS01033">
    <property type="entry name" value="GLOBIN"/>
    <property type="match status" value="1"/>
</dbReference>
<dbReference type="InterPro" id="IPR009050">
    <property type="entry name" value="Globin-like_sf"/>
</dbReference>
<dbReference type="Proteomes" id="UP000659654">
    <property type="component" value="Unassembled WGS sequence"/>
</dbReference>
<evidence type="ECO:0000256" key="2">
    <source>
        <dbReference type="ARBA" id="ARBA00022723"/>
    </source>
</evidence>
<comment type="caution">
    <text evidence="7">The sequence shown here is derived from an EMBL/GenBank/DDBJ whole genome shotgun (WGS) entry which is preliminary data.</text>
</comment>
<evidence type="ECO:0000256" key="3">
    <source>
        <dbReference type="ARBA" id="ARBA00023004"/>
    </source>
</evidence>
<dbReference type="InterPro" id="IPR000971">
    <property type="entry name" value="Globin"/>
</dbReference>
<organism evidence="7 8">
    <name type="scientific">Bursaphelenchus xylophilus</name>
    <name type="common">Pinewood nematode worm</name>
    <name type="synonym">Aphelenchoides xylophilus</name>
    <dbReference type="NCBI Taxonomy" id="6326"/>
    <lineage>
        <taxon>Eukaryota</taxon>
        <taxon>Metazoa</taxon>
        <taxon>Ecdysozoa</taxon>
        <taxon>Nematoda</taxon>
        <taxon>Chromadorea</taxon>
        <taxon>Rhabditida</taxon>
        <taxon>Tylenchina</taxon>
        <taxon>Tylenchomorpha</taxon>
        <taxon>Aphelenchoidea</taxon>
        <taxon>Aphelenchoididae</taxon>
        <taxon>Bursaphelenchus</taxon>
    </lineage>
</organism>
<evidence type="ECO:0000256" key="5">
    <source>
        <dbReference type="SAM" id="MobiDB-lite"/>
    </source>
</evidence>
<feature type="region of interest" description="Disordered" evidence="5">
    <location>
        <begin position="1"/>
        <end position="74"/>
    </location>
</feature>
<feature type="compositionally biased region" description="Polar residues" evidence="5">
    <location>
        <begin position="51"/>
        <end position="61"/>
    </location>
</feature>
<evidence type="ECO:0000256" key="1">
    <source>
        <dbReference type="ARBA" id="ARBA00022617"/>
    </source>
</evidence>
<feature type="compositionally biased region" description="Low complexity" evidence="5">
    <location>
        <begin position="18"/>
        <end position="29"/>
    </location>
</feature>
<dbReference type="InterPro" id="IPR012292">
    <property type="entry name" value="Globin/Proto"/>
</dbReference>
<sequence length="420" mass="48334">MEEFLRDDSIDLHELSTRSDSSSSTFSEETVLRIPSGDSDDRPLKRFINMPNGTLDPSSDITPGRRAKSPLPPLRLHSESDIDLAALHSGNKDEILSNDIQSGSLDAARAHWIQLYKQNQQQNVIQEVFIYMIRRYPQMRPVWQFSRSLNMKNDNWEHDILRDNTFKHHCASIQAAFTMIMDNLDDEHGLAKLLQQLGAHHFFYDAYEPHLEVFQESLLHALKSVLIDTAEAPDDNLLRAWTRFFVMVKRHINLGISHERKNYLIQCMTSMEMKYVKKVWGQVKEYGLDKAGSICTGIALKTYEELLEKYKIDMAVNLKPDDSDFKKFSIEVIRALEITINFYTIEHGFVHLPSILQEFVSTCLVINVCPTLVRKAFMEGLIGMLIQVLGEPQLSESSAHTWSKVYRVLEQAILSNIVEF</sequence>
<dbReference type="GO" id="GO:0046872">
    <property type="term" value="F:metal ion binding"/>
    <property type="evidence" value="ECO:0007669"/>
    <property type="project" value="UniProtKB-KW"/>
</dbReference>
<dbReference type="SMR" id="A0A7I8XN39"/>
<accession>A0A7I8XN39</accession>
<dbReference type="InterPro" id="IPR050532">
    <property type="entry name" value="Globin-like_OT"/>
</dbReference>
<dbReference type="EMBL" id="CAJFDI010000005">
    <property type="protein sequence ID" value="CAD5230148.1"/>
    <property type="molecule type" value="Genomic_DNA"/>
</dbReference>
<comment type="similarity">
    <text evidence="4">Belongs to the globin family.</text>
</comment>
<dbReference type="GO" id="GO:0020037">
    <property type="term" value="F:heme binding"/>
    <property type="evidence" value="ECO:0007669"/>
    <property type="project" value="InterPro"/>
</dbReference>
<keyword evidence="2" id="KW-0479">Metal-binding</keyword>
<dbReference type="Gene3D" id="1.10.490.10">
    <property type="entry name" value="Globins"/>
    <property type="match status" value="1"/>
</dbReference>
<reference evidence="7" key="1">
    <citation type="submission" date="2020-09" db="EMBL/GenBank/DDBJ databases">
        <authorList>
            <person name="Kikuchi T."/>
        </authorList>
    </citation>
    <scope>NUCLEOTIDE SEQUENCE</scope>
    <source>
        <strain evidence="7">Ka4C1</strain>
    </source>
</reference>
<dbReference type="PANTHER" id="PTHR46458:SF6">
    <property type="entry name" value="GLOBIN FAMILY PROFILE DOMAIN-CONTAINING PROTEIN"/>
    <property type="match status" value="1"/>
</dbReference>
<keyword evidence="8" id="KW-1185">Reference proteome</keyword>